<name>W5YMI5_9GAMM</name>
<dbReference type="STRING" id="1420916.AU14_18880"/>
<dbReference type="Proteomes" id="UP000061489">
    <property type="component" value="Chromosome"/>
</dbReference>
<dbReference type="AlphaFoldDB" id="W5YMI5"/>
<keyword evidence="2" id="KW-1185">Reference proteome</keyword>
<reference evidence="1 2" key="1">
    <citation type="journal article" date="2014" name="Genome Announc.">
        <title>Draft Genome Sequences of Marinobacter similis A3d10T and Marinobacter salarius R9SW1T.</title>
        <authorList>
            <person name="Ivanova E.P."/>
            <person name="Ng H.J."/>
            <person name="Webb H.K."/>
            <person name="Feng G."/>
            <person name="Oshima K."/>
            <person name="Hattori M."/>
            <person name="Ohkuma M."/>
            <person name="Sergeev A.F."/>
            <person name="Mikhailov V.V."/>
            <person name="Crawford R.J."/>
            <person name="Sawabe T."/>
        </authorList>
    </citation>
    <scope>NUCLEOTIDE SEQUENCE [LARGE SCALE GENOMIC DNA]</scope>
    <source>
        <strain evidence="1 2">A3d10</strain>
    </source>
</reference>
<evidence type="ECO:0000313" key="1">
    <source>
        <dbReference type="EMBL" id="AHI30321.1"/>
    </source>
</evidence>
<evidence type="ECO:0000313" key="2">
    <source>
        <dbReference type="Proteomes" id="UP000061489"/>
    </source>
</evidence>
<organism evidence="1 2">
    <name type="scientific">Marinobacter similis</name>
    <dbReference type="NCBI Taxonomy" id="1420916"/>
    <lineage>
        <taxon>Bacteria</taxon>
        <taxon>Pseudomonadati</taxon>
        <taxon>Pseudomonadota</taxon>
        <taxon>Gammaproteobacteria</taxon>
        <taxon>Pseudomonadales</taxon>
        <taxon>Marinobacteraceae</taxon>
        <taxon>Marinobacter</taxon>
    </lineage>
</organism>
<proteinExistence type="predicted"/>
<dbReference type="HOGENOM" id="CLU_2898969_0_0_6"/>
<dbReference type="KEGG" id="msx:AU14_18880"/>
<accession>W5YMI5</accession>
<dbReference type="EMBL" id="CP007151">
    <property type="protein sequence ID" value="AHI30321.1"/>
    <property type="molecule type" value="Genomic_DNA"/>
</dbReference>
<gene>
    <name evidence="1" type="ORF">AU14_18880</name>
</gene>
<protein>
    <submittedName>
        <fullName evidence="1">Uncharacterized protein</fullName>
    </submittedName>
</protein>
<sequence length="62" mass="6733">MFTRPALMKLQNGRLSALAMETNPLEMLAARPECGCFQIVGRAVDHHGGGLIPILMTVPLML</sequence>